<evidence type="ECO:0000313" key="3">
    <source>
        <dbReference type="Proteomes" id="UP001634394"/>
    </source>
</evidence>
<proteinExistence type="predicted"/>
<gene>
    <name evidence="2" type="ORF">ACJMK2_003973</name>
</gene>
<keyword evidence="1" id="KW-0812">Transmembrane</keyword>
<dbReference type="Proteomes" id="UP001634394">
    <property type="component" value="Unassembled WGS sequence"/>
</dbReference>
<keyword evidence="3" id="KW-1185">Reference proteome</keyword>
<dbReference type="EMBL" id="JBJQND010000001">
    <property type="protein sequence ID" value="KAL3891723.1"/>
    <property type="molecule type" value="Genomic_DNA"/>
</dbReference>
<keyword evidence="1" id="KW-1133">Transmembrane helix</keyword>
<accession>A0ABD3Y210</accession>
<evidence type="ECO:0000256" key="1">
    <source>
        <dbReference type="SAM" id="Phobius"/>
    </source>
</evidence>
<organism evidence="2 3">
    <name type="scientific">Sinanodonta woodiana</name>
    <name type="common">Chinese pond mussel</name>
    <name type="synonym">Anodonta woodiana</name>
    <dbReference type="NCBI Taxonomy" id="1069815"/>
    <lineage>
        <taxon>Eukaryota</taxon>
        <taxon>Metazoa</taxon>
        <taxon>Spiralia</taxon>
        <taxon>Lophotrochozoa</taxon>
        <taxon>Mollusca</taxon>
        <taxon>Bivalvia</taxon>
        <taxon>Autobranchia</taxon>
        <taxon>Heteroconchia</taxon>
        <taxon>Palaeoheterodonta</taxon>
        <taxon>Unionida</taxon>
        <taxon>Unionoidea</taxon>
        <taxon>Unionidae</taxon>
        <taxon>Unioninae</taxon>
        <taxon>Sinanodonta</taxon>
    </lineage>
</organism>
<dbReference type="Gene3D" id="1.20.140.150">
    <property type="match status" value="1"/>
</dbReference>
<feature type="transmembrane region" description="Helical" evidence="1">
    <location>
        <begin position="104"/>
        <end position="125"/>
    </location>
</feature>
<reference evidence="2 3" key="1">
    <citation type="submission" date="2024-11" db="EMBL/GenBank/DDBJ databases">
        <title>Chromosome-level genome assembly of the freshwater bivalve Anodonta woodiana.</title>
        <authorList>
            <person name="Chen X."/>
        </authorList>
    </citation>
    <scope>NUCLEOTIDE SEQUENCE [LARGE SCALE GENOMIC DNA]</scope>
    <source>
        <strain evidence="2">MN2024</strain>
        <tissue evidence="2">Gills</tissue>
    </source>
</reference>
<name>A0ABD3Y210_SINWO</name>
<feature type="transmembrane region" description="Helical" evidence="1">
    <location>
        <begin position="137"/>
        <end position="160"/>
    </location>
</feature>
<protein>
    <submittedName>
        <fullName evidence="2">Uncharacterized protein</fullName>
    </submittedName>
</protein>
<feature type="transmembrane region" description="Helical" evidence="1">
    <location>
        <begin position="12"/>
        <end position="32"/>
    </location>
</feature>
<evidence type="ECO:0000313" key="2">
    <source>
        <dbReference type="EMBL" id="KAL3891723.1"/>
    </source>
</evidence>
<comment type="caution">
    <text evidence="2">The sequence shown here is derived from an EMBL/GenBank/DDBJ whole genome shotgun (WGS) entry which is preliminary data.</text>
</comment>
<keyword evidence="1" id="KW-0472">Membrane</keyword>
<dbReference type="AlphaFoldDB" id="A0ABD3Y210"/>
<sequence>MCYRRMSTLSVFVGVMALVLFIVGVATPYMGIKASDNVNTGMYQSCTQHNRTCYDTHTYFAKYGTEKTQIIISAVMAAFTVVGMIIFLGMALFYLCGLFEEDSLAVLAVVVSFSTGVLGLTSLILHGVTLTSLSFTLSWSFGAAITGDIIQMIAGIFMLLGRMAPKVLRE</sequence>
<feature type="transmembrane region" description="Helical" evidence="1">
    <location>
        <begin position="70"/>
        <end position="97"/>
    </location>
</feature>